<sequence>MTQNVRGVTRSRFGLVTHVSLRARDAQTAHWIRINSR</sequence>
<evidence type="ECO:0000313" key="2">
    <source>
        <dbReference type="Proteomes" id="UP000063308"/>
    </source>
</evidence>
<gene>
    <name evidence="1" type="ORF">NK6_7194</name>
</gene>
<name>A0A0E3VW60_9BRAD</name>
<proteinExistence type="predicted"/>
<dbReference type="Proteomes" id="UP000063308">
    <property type="component" value="Chromosome"/>
</dbReference>
<organism evidence="1 2">
    <name type="scientific">Bradyrhizobium diazoefficiens</name>
    <dbReference type="NCBI Taxonomy" id="1355477"/>
    <lineage>
        <taxon>Bacteria</taxon>
        <taxon>Pseudomonadati</taxon>
        <taxon>Pseudomonadota</taxon>
        <taxon>Alphaproteobacteria</taxon>
        <taxon>Hyphomicrobiales</taxon>
        <taxon>Nitrobacteraceae</taxon>
        <taxon>Bradyrhizobium</taxon>
    </lineage>
</organism>
<evidence type="ECO:0000313" key="1">
    <source>
        <dbReference type="EMBL" id="BAR60345.1"/>
    </source>
</evidence>
<accession>A0A0E3VW60</accession>
<reference evidence="1 2" key="1">
    <citation type="submission" date="2014-11" db="EMBL/GenBank/DDBJ databases">
        <title>Symbiosis island explosion on the genome of extra-slow-growing strains of soybean bradyrhizobia with massive insertion sequences.</title>
        <authorList>
            <person name="Iida T."/>
            <person name="Minamisawa K."/>
        </authorList>
    </citation>
    <scope>NUCLEOTIDE SEQUENCE [LARGE SCALE GENOMIC DNA]</scope>
    <source>
        <strain evidence="1 2">NK6</strain>
    </source>
</reference>
<dbReference type="AlphaFoldDB" id="A0A0E3VW60"/>
<dbReference type="EMBL" id="AP014685">
    <property type="protein sequence ID" value="BAR60345.1"/>
    <property type="molecule type" value="Genomic_DNA"/>
</dbReference>
<protein>
    <submittedName>
        <fullName evidence="1">Uncharacterized protein</fullName>
    </submittedName>
</protein>